<proteinExistence type="predicted"/>
<reference evidence="7 8" key="1">
    <citation type="submission" date="2018-05" db="EMBL/GenBank/DDBJ databases">
        <title>Genetic diversity of glacier-inhabiting Cryobacterium bacteria in China and description of Cryobacterium mengkeensis sp. nov. and Arthrobacter glacialis sp. nov.</title>
        <authorList>
            <person name="Liu Q."/>
            <person name="Xin Y.-H."/>
        </authorList>
    </citation>
    <scope>NUCLEOTIDE SEQUENCE [LARGE SCALE GENOMIC DNA]</scope>
    <source>
        <strain evidence="7 8">SK-1</strain>
    </source>
</reference>
<evidence type="ECO:0000256" key="3">
    <source>
        <dbReference type="ARBA" id="ARBA00023163"/>
    </source>
</evidence>
<evidence type="ECO:0000256" key="5">
    <source>
        <dbReference type="SAM" id="MobiDB-lite"/>
    </source>
</evidence>
<dbReference type="OrthoDB" id="3192968at2"/>
<dbReference type="AlphaFoldDB" id="A0A318A2B0"/>
<keyword evidence="8" id="KW-1185">Reference proteome</keyword>
<evidence type="ECO:0000259" key="6">
    <source>
        <dbReference type="PROSITE" id="PS50977"/>
    </source>
</evidence>
<organism evidence="7 8">
    <name type="scientific">Cryobacterium arcticum</name>
    <dbReference type="NCBI Taxonomy" id="670052"/>
    <lineage>
        <taxon>Bacteria</taxon>
        <taxon>Bacillati</taxon>
        <taxon>Actinomycetota</taxon>
        <taxon>Actinomycetes</taxon>
        <taxon>Micrococcales</taxon>
        <taxon>Microbacteriaceae</taxon>
        <taxon>Cryobacterium</taxon>
    </lineage>
</organism>
<dbReference type="PRINTS" id="PR00455">
    <property type="entry name" value="HTHTETR"/>
</dbReference>
<feature type="DNA-binding region" description="H-T-H motif" evidence="4">
    <location>
        <begin position="42"/>
        <end position="61"/>
    </location>
</feature>
<protein>
    <submittedName>
        <fullName evidence="7">TetR/AcrR family transcriptional regulator</fullName>
    </submittedName>
</protein>
<dbReference type="InterPro" id="IPR050109">
    <property type="entry name" value="HTH-type_TetR-like_transc_reg"/>
</dbReference>
<evidence type="ECO:0000313" key="7">
    <source>
        <dbReference type="EMBL" id="PXA72108.1"/>
    </source>
</evidence>
<comment type="caution">
    <text evidence="7">The sequence shown here is derived from an EMBL/GenBank/DDBJ whole genome shotgun (WGS) entry which is preliminary data.</text>
</comment>
<dbReference type="GO" id="GO:0003700">
    <property type="term" value="F:DNA-binding transcription factor activity"/>
    <property type="evidence" value="ECO:0007669"/>
    <property type="project" value="TreeGrafter"/>
</dbReference>
<feature type="region of interest" description="Disordered" evidence="5">
    <location>
        <begin position="1"/>
        <end position="21"/>
    </location>
</feature>
<keyword evidence="1" id="KW-0805">Transcription regulation</keyword>
<dbReference type="GO" id="GO:0000976">
    <property type="term" value="F:transcription cis-regulatory region binding"/>
    <property type="evidence" value="ECO:0007669"/>
    <property type="project" value="TreeGrafter"/>
</dbReference>
<dbReference type="InterPro" id="IPR001647">
    <property type="entry name" value="HTH_TetR"/>
</dbReference>
<dbReference type="PROSITE" id="PS50977">
    <property type="entry name" value="HTH_TETR_2"/>
    <property type="match status" value="1"/>
</dbReference>
<evidence type="ECO:0000313" key="8">
    <source>
        <dbReference type="Proteomes" id="UP000246722"/>
    </source>
</evidence>
<keyword evidence="2 4" id="KW-0238">DNA-binding</keyword>
<keyword evidence="3" id="KW-0804">Transcription</keyword>
<dbReference type="PANTHER" id="PTHR30055">
    <property type="entry name" value="HTH-TYPE TRANSCRIPTIONAL REGULATOR RUTR"/>
    <property type="match status" value="1"/>
</dbReference>
<dbReference type="EMBL" id="QHLY01000005">
    <property type="protein sequence ID" value="PXA72108.1"/>
    <property type="molecule type" value="Genomic_DNA"/>
</dbReference>
<evidence type="ECO:0000256" key="2">
    <source>
        <dbReference type="ARBA" id="ARBA00023125"/>
    </source>
</evidence>
<dbReference type="Pfam" id="PF00440">
    <property type="entry name" value="TetR_N"/>
    <property type="match status" value="1"/>
</dbReference>
<gene>
    <name evidence="7" type="ORF">CTB96_04205</name>
</gene>
<evidence type="ECO:0000256" key="1">
    <source>
        <dbReference type="ARBA" id="ARBA00023015"/>
    </source>
</evidence>
<name>A0A318A2B0_9MICO</name>
<dbReference type="Gene3D" id="1.10.357.10">
    <property type="entry name" value="Tetracycline Repressor, domain 2"/>
    <property type="match status" value="1"/>
</dbReference>
<accession>A0A318A2B0</accession>
<dbReference type="InterPro" id="IPR009057">
    <property type="entry name" value="Homeodomain-like_sf"/>
</dbReference>
<dbReference type="PANTHER" id="PTHR30055:SF234">
    <property type="entry name" value="HTH-TYPE TRANSCRIPTIONAL REGULATOR BETI"/>
    <property type="match status" value="1"/>
</dbReference>
<dbReference type="Proteomes" id="UP000246722">
    <property type="component" value="Unassembled WGS sequence"/>
</dbReference>
<feature type="domain" description="HTH tetR-type" evidence="6">
    <location>
        <begin position="20"/>
        <end position="79"/>
    </location>
</feature>
<dbReference type="InterPro" id="IPR036271">
    <property type="entry name" value="Tet_transcr_reg_TetR-rel_C_sf"/>
</dbReference>
<dbReference type="Pfam" id="PF21597">
    <property type="entry name" value="TetR_C_43"/>
    <property type="match status" value="1"/>
</dbReference>
<sequence>MYATPVETKSKKNRGPSAGPENRRAILAAAREVFAAEGFSAPLSAVARRAGVGQGSLYRHFPDRMALAVEIFDENITALQVFVERPETTLDDLLDRVIEQALASTALIDLVTADLHDPRAAHLSERLDVIVARLLAREQAAGRIGEHVSTADVILAVSMLAGMLARSDASDRPEVARRAWGLFHAAFTPR</sequence>
<evidence type="ECO:0000256" key="4">
    <source>
        <dbReference type="PROSITE-ProRule" id="PRU00335"/>
    </source>
</evidence>
<dbReference type="SUPFAM" id="SSF46689">
    <property type="entry name" value="Homeodomain-like"/>
    <property type="match status" value="1"/>
</dbReference>
<dbReference type="SUPFAM" id="SSF48498">
    <property type="entry name" value="Tetracyclin repressor-like, C-terminal domain"/>
    <property type="match status" value="1"/>
</dbReference>
<dbReference type="InterPro" id="IPR049445">
    <property type="entry name" value="TetR_SbtR-like_C"/>
</dbReference>